<dbReference type="InterPro" id="IPR014284">
    <property type="entry name" value="RNA_pol_sigma-70_dom"/>
</dbReference>
<proteinExistence type="inferred from homology"/>
<keyword evidence="7" id="KW-1185">Reference proteome</keyword>
<evidence type="ECO:0000313" key="6">
    <source>
        <dbReference type="EMBL" id="TWF45667.1"/>
    </source>
</evidence>
<comment type="similarity">
    <text evidence="1">Belongs to the sigma-70 factor family. ECF subfamily.</text>
</comment>
<accession>A0A561Q5M8</accession>
<evidence type="ECO:0000256" key="2">
    <source>
        <dbReference type="ARBA" id="ARBA00023015"/>
    </source>
</evidence>
<dbReference type="PANTHER" id="PTHR43133">
    <property type="entry name" value="RNA POLYMERASE ECF-TYPE SIGMA FACTO"/>
    <property type="match status" value="1"/>
</dbReference>
<sequence>MSGWAIMEDSELLSHLRKGEVRAFDTIYDRYWSDLFKHAYYTLKSRDLAMDIVQEVFTWLWLHRETVAITSLKHYLKAATRFKMANQLRASKTWQIFIHDLQYTSDNSTTPDELAVRELTSVIAQAVDALPDKCRKVYSLSRNEQLSHAEIASRMNITVKTVENQITIALKRIRLFIGHSMIIISCLLSHL</sequence>
<dbReference type="NCBIfam" id="TIGR02985">
    <property type="entry name" value="Sig70_bacteroi1"/>
    <property type="match status" value="1"/>
</dbReference>
<dbReference type="PANTHER" id="PTHR43133:SF46">
    <property type="entry name" value="RNA POLYMERASE SIGMA-70 FACTOR ECF SUBFAMILY"/>
    <property type="match status" value="1"/>
</dbReference>
<dbReference type="InterPro" id="IPR014327">
    <property type="entry name" value="RNA_pol_sigma70_bacteroid"/>
</dbReference>
<evidence type="ECO:0000256" key="4">
    <source>
        <dbReference type="ARBA" id="ARBA00023163"/>
    </source>
</evidence>
<feature type="domain" description="RNA polymerase sigma factor 70 region 4 type 2" evidence="5">
    <location>
        <begin position="123"/>
        <end position="173"/>
    </location>
</feature>
<dbReference type="InterPro" id="IPR013325">
    <property type="entry name" value="RNA_pol_sigma_r2"/>
</dbReference>
<protein>
    <submittedName>
        <fullName evidence="6">RNA polymerase sigma-70 factor (ECF subfamily)</fullName>
    </submittedName>
</protein>
<dbReference type="InterPro" id="IPR013249">
    <property type="entry name" value="RNA_pol_sigma70_r4_t2"/>
</dbReference>
<keyword evidence="2" id="KW-0805">Transcription regulation</keyword>
<dbReference type="SUPFAM" id="SSF88946">
    <property type="entry name" value="Sigma2 domain of RNA polymerase sigma factors"/>
    <property type="match status" value="1"/>
</dbReference>
<dbReference type="Gene3D" id="1.10.10.10">
    <property type="entry name" value="Winged helix-like DNA-binding domain superfamily/Winged helix DNA-binding domain"/>
    <property type="match status" value="1"/>
</dbReference>
<organism evidence="6 7">
    <name type="scientific">Chitinophaga polysaccharea</name>
    <dbReference type="NCBI Taxonomy" id="1293035"/>
    <lineage>
        <taxon>Bacteria</taxon>
        <taxon>Pseudomonadati</taxon>
        <taxon>Bacteroidota</taxon>
        <taxon>Chitinophagia</taxon>
        <taxon>Chitinophagales</taxon>
        <taxon>Chitinophagaceae</taxon>
        <taxon>Chitinophaga</taxon>
    </lineage>
</organism>
<gene>
    <name evidence="6" type="ORF">FHW36_1011598</name>
</gene>
<keyword evidence="3" id="KW-0731">Sigma factor</keyword>
<evidence type="ECO:0000313" key="7">
    <source>
        <dbReference type="Proteomes" id="UP000320811"/>
    </source>
</evidence>
<dbReference type="EMBL" id="VIWO01000001">
    <property type="protein sequence ID" value="TWF45667.1"/>
    <property type="molecule type" value="Genomic_DNA"/>
</dbReference>
<evidence type="ECO:0000256" key="1">
    <source>
        <dbReference type="ARBA" id="ARBA00010641"/>
    </source>
</evidence>
<dbReference type="OrthoDB" id="665981at2"/>
<dbReference type="NCBIfam" id="TIGR02937">
    <property type="entry name" value="sigma70-ECF"/>
    <property type="match status" value="1"/>
</dbReference>
<dbReference type="Proteomes" id="UP000320811">
    <property type="component" value="Unassembled WGS sequence"/>
</dbReference>
<dbReference type="GO" id="GO:0016987">
    <property type="term" value="F:sigma factor activity"/>
    <property type="evidence" value="ECO:0007669"/>
    <property type="project" value="UniProtKB-KW"/>
</dbReference>
<dbReference type="Pfam" id="PF08281">
    <property type="entry name" value="Sigma70_r4_2"/>
    <property type="match status" value="1"/>
</dbReference>
<evidence type="ECO:0000259" key="5">
    <source>
        <dbReference type="Pfam" id="PF08281"/>
    </source>
</evidence>
<dbReference type="GO" id="GO:0003677">
    <property type="term" value="F:DNA binding"/>
    <property type="evidence" value="ECO:0007669"/>
    <property type="project" value="InterPro"/>
</dbReference>
<evidence type="ECO:0000256" key="3">
    <source>
        <dbReference type="ARBA" id="ARBA00023082"/>
    </source>
</evidence>
<dbReference type="Gene3D" id="1.10.1740.10">
    <property type="match status" value="1"/>
</dbReference>
<name>A0A561Q5M8_9BACT</name>
<dbReference type="RefSeq" id="WP_145665022.1">
    <property type="nucleotide sequence ID" value="NZ_VIWO01000001.1"/>
</dbReference>
<dbReference type="AlphaFoldDB" id="A0A561Q5M8"/>
<dbReference type="InterPro" id="IPR036388">
    <property type="entry name" value="WH-like_DNA-bd_sf"/>
</dbReference>
<dbReference type="GO" id="GO:0006352">
    <property type="term" value="P:DNA-templated transcription initiation"/>
    <property type="evidence" value="ECO:0007669"/>
    <property type="project" value="InterPro"/>
</dbReference>
<reference evidence="6 7" key="1">
    <citation type="submission" date="2019-06" db="EMBL/GenBank/DDBJ databases">
        <title>Sorghum-associated microbial communities from plants grown in Nebraska, USA.</title>
        <authorList>
            <person name="Schachtman D."/>
        </authorList>
    </citation>
    <scope>NUCLEOTIDE SEQUENCE [LARGE SCALE GENOMIC DNA]</scope>
    <source>
        <strain evidence="6 7">1209</strain>
    </source>
</reference>
<dbReference type="SUPFAM" id="SSF88659">
    <property type="entry name" value="Sigma3 and sigma4 domains of RNA polymerase sigma factors"/>
    <property type="match status" value="1"/>
</dbReference>
<keyword evidence="4" id="KW-0804">Transcription</keyword>
<dbReference type="InterPro" id="IPR013324">
    <property type="entry name" value="RNA_pol_sigma_r3/r4-like"/>
</dbReference>
<dbReference type="InterPro" id="IPR039425">
    <property type="entry name" value="RNA_pol_sigma-70-like"/>
</dbReference>
<comment type="caution">
    <text evidence="6">The sequence shown here is derived from an EMBL/GenBank/DDBJ whole genome shotgun (WGS) entry which is preliminary data.</text>
</comment>